<dbReference type="OrthoDB" id="26278at2759"/>
<feature type="compositionally biased region" description="Gly residues" evidence="1">
    <location>
        <begin position="106"/>
        <end position="116"/>
    </location>
</feature>
<evidence type="ECO:0000259" key="2">
    <source>
        <dbReference type="Pfam" id="PF09794"/>
    </source>
</evidence>
<feature type="compositionally biased region" description="Acidic residues" evidence="1">
    <location>
        <begin position="188"/>
        <end position="197"/>
    </location>
</feature>
<feature type="region of interest" description="Disordered" evidence="1">
    <location>
        <begin position="266"/>
        <end position="285"/>
    </location>
</feature>
<dbReference type="InterPro" id="IPR051731">
    <property type="entry name" value="DENND11/AVL9_GEFs"/>
</dbReference>
<dbReference type="AlphaFoldDB" id="A0A482WYM9"/>
<evidence type="ECO:0000313" key="3">
    <source>
        <dbReference type="EMBL" id="RZF38603.1"/>
    </source>
</evidence>
<gene>
    <name evidence="3" type="ORF">LSTR_LSTR013426</name>
</gene>
<feature type="region of interest" description="Disordered" evidence="1">
    <location>
        <begin position="424"/>
        <end position="443"/>
    </location>
</feature>
<feature type="region of interest" description="Disordered" evidence="1">
    <location>
        <begin position="1"/>
        <end position="234"/>
    </location>
</feature>
<reference evidence="3 4" key="1">
    <citation type="journal article" date="2017" name="Gigascience">
        <title>Genome sequence of the small brown planthopper, Laodelphax striatellus.</title>
        <authorList>
            <person name="Zhu J."/>
            <person name="Jiang F."/>
            <person name="Wang X."/>
            <person name="Yang P."/>
            <person name="Bao Y."/>
            <person name="Zhao W."/>
            <person name="Wang W."/>
            <person name="Lu H."/>
            <person name="Wang Q."/>
            <person name="Cui N."/>
            <person name="Li J."/>
            <person name="Chen X."/>
            <person name="Luo L."/>
            <person name="Yu J."/>
            <person name="Kang L."/>
            <person name="Cui F."/>
        </authorList>
    </citation>
    <scope>NUCLEOTIDE SEQUENCE [LARGE SCALE GENOMIC DNA]</scope>
    <source>
        <strain evidence="3">Lst14</strain>
    </source>
</reference>
<feature type="compositionally biased region" description="Basic and acidic residues" evidence="1">
    <location>
        <begin position="56"/>
        <end position="105"/>
    </location>
</feature>
<dbReference type="EMBL" id="QKKF02022158">
    <property type="protein sequence ID" value="RZF38603.1"/>
    <property type="molecule type" value="Genomic_DNA"/>
</dbReference>
<sequence>MSPVPRFEAKTKVEEQEESKTKETAKKGGEEEEKRITDEQSAKQKVEVEIVNGGGQERETGEEDRLKEEKESESKRNEEGRGRRKEEEGGEKEEGERSLSRKEEGGGGGGGGGGGTCIKRLDDFEIEGKGRGGGEEERLGDLSEKAEERGGGVEEKGGESDIRKKDCGGEEGGGGGGRVGGCVKRLGEEEDEEEEKEEKDCDKLKSKRAIEDDMKKEKKEDNSLKEEKKDEEERQNRVLVETQCKEEKVKRNGYVDGVTTNECKAKKDDANGRGMEERNEGAGRRHEKLVEIAREALDETGNGVVMFRRRNSATPHDNDDVTSDVDDHVTMRLPRDVSCETLSGDNSMAAAVSASDAIACGLPLRVFEQGYLCLPYLSLPYLDLLSDQNVSGYVVGATNVLFKQKRRLADVLVEVDGARMSKLREDGGGEQLSTRHLLPPHRE</sequence>
<evidence type="ECO:0000256" key="1">
    <source>
        <dbReference type="SAM" id="MobiDB-lite"/>
    </source>
</evidence>
<proteinExistence type="predicted"/>
<dbReference type="GO" id="GO:0005737">
    <property type="term" value="C:cytoplasm"/>
    <property type="evidence" value="ECO:0007669"/>
    <property type="project" value="TreeGrafter"/>
</dbReference>
<dbReference type="Pfam" id="PF09794">
    <property type="entry name" value="Avl9"/>
    <property type="match status" value="1"/>
</dbReference>
<dbReference type="PANTHER" id="PTHR31017:SF1">
    <property type="entry name" value="LATE SECRETORY PATHWAY PROTEIN AVL9 HOMOLOG"/>
    <property type="match status" value="1"/>
</dbReference>
<dbReference type="InParanoid" id="A0A482WYM9"/>
<dbReference type="PANTHER" id="PTHR31017">
    <property type="entry name" value="LATE SECRETORY PATHWAY PROTEIN AVL9-RELATED"/>
    <property type="match status" value="1"/>
</dbReference>
<keyword evidence="4" id="KW-1185">Reference proteome</keyword>
<feature type="compositionally biased region" description="Basic and acidic residues" evidence="1">
    <location>
        <begin position="198"/>
        <end position="234"/>
    </location>
</feature>
<feature type="compositionally biased region" description="Gly residues" evidence="1">
    <location>
        <begin position="170"/>
        <end position="180"/>
    </location>
</feature>
<dbReference type="InterPro" id="IPR018307">
    <property type="entry name" value="ABL9/DENND6_dom"/>
</dbReference>
<organism evidence="3 4">
    <name type="scientific">Laodelphax striatellus</name>
    <name type="common">Small brown planthopper</name>
    <name type="synonym">Delphax striatella</name>
    <dbReference type="NCBI Taxonomy" id="195883"/>
    <lineage>
        <taxon>Eukaryota</taxon>
        <taxon>Metazoa</taxon>
        <taxon>Ecdysozoa</taxon>
        <taxon>Arthropoda</taxon>
        <taxon>Hexapoda</taxon>
        <taxon>Insecta</taxon>
        <taxon>Pterygota</taxon>
        <taxon>Neoptera</taxon>
        <taxon>Paraneoptera</taxon>
        <taxon>Hemiptera</taxon>
        <taxon>Auchenorrhyncha</taxon>
        <taxon>Fulgoroidea</taxon>
        <taxon>Delphacidae</taxon>
        <taxon>Criomorphinae</taxon>
        <taxon>Laodelphax</taxon>
    </lineage>
</organism>
<name>A0A482WYM9_LAOST</name>
<feature type="compositionally biased region" description="Basic and acidic residues" evidence="1">
    <location>
        <begin position="119"/>
        <end position="168"/>
    </location>
</feature>
<accession>A0A482WYM9</accession>
<comment type="caution">
    <text evidence="3">The sequence shown here is derived from an EMBL/GenBank/DDBJ whole genome shotgun (WGS) entry which is preliminary data.</text>
</comment>
<feature type="compositionally biased region" description="Basic and acidic residues" evidence="1">
    <location>
        <begin position="7"/>
        <end position="48"/>
    </location>
</feature>
<dbReference type="Proteomes" id="UP000291343">
    <property type="component" value="Unassembled WGS sequence"/>
</dbReference>
<feature type="domain" description="AVL9/DENND6" evidence="2">
    <location>
        <begin position="342"/>
        <end position="421"/>
    </location>
</feature>
<protein>
    <recommendedName>
        <fullName evidence="2">AVL9/DENND6 domain-containing protein</fullName>
    </recommendedName>
</protein>
<evidence type="ECO:0000313" key="4">
    <source>
        <dbReference type="Proteomes" id="UP000291343"/>
    </source>
</evidence>